<reference evidence="2 3" key="1">
    <citation type="submission" date="2022-06" db="EMBL/GenBank/DDBJ databases">
        <title>Haloarcula sp. a new haloarchaeum isolate from saline soil.</title>
        <authorList>
            <person name="Strakova D."/>
            <person name="Galisteo C."/>
            <person name="Sanchez-Porro C."/>
            <person name="Ventosa A."/>
        </authorList>
    </citation>
    <scope>NUCLEOTIDE SEQUENCE [LARGE SCALE GENOMIC DNA]</scope>
    <source>
        <strain evidence="2 3">S1CR25-12</strain>
    </source>
</reference>
<dbReference type="RefSeq" id="WP_310920507.1">
    <property type="nucleotide sequence ID" value="NZ_JAMQON010000004.1"/>
</dbReference>
<sequence>MSARIVLLLLLAVSTAGCTTPWTTQADTDEPPTTASTPVTPATDVTANGSQIRVEGGPIAADQGRLFQRIAQRRGVDVRPPERIQVIDPAEAESTAEPPEFLQLLGVHAPDSGLGLAGQTIGHDLVRINRSVATDPRIEGVLVHEYTHVIQNQRGATGTMFESGRMDAIPPFGVERPLLILTVREGAATYAADRYQRANTDTLPQGIRYERLYQRQDTAGGRYFVAPYRFGYRYVADRLAGNETVEAIYAQPPQSTEAIIHRYEPGAEPPANLTVDVTADQWEQRRRGRVGELGTRIALSASLNESQSSAGAAGWGNDALVTFQNGSAKGYVWIARWDDTANESEFRTALGTALDRQARRTATGWRDGDTAYRVRQGDARTTVVVVGPAAFARNATVELNQSVAVRGP</sequence>
<dbReference type="EMBL" id="JAMQON010000004">
    <property type="protein sequence ID" value="MDS0260757.1"/>
    <property type="molecule type" value="Genomic_DNA"/>
</dbReference>
<protein>
    <recommendedName>
        <fullName evidence="4">DUF4157 domain-containing protein</fullName>
    </recommendedName>
</protein>
<dbReference type="PROSITE" id="PS51257">
    <property type="entry name" value="PROKAR_LIPOPROTEIN"/>
    <property type="match status" value="1"/>
</dbReference>
<evidence type="ECO:0000313" key="2">
    <source>
        <dbReference type="EMBL" id="MDS0260757.1"/>
    </source>
</evidence>
<proteinExistence type="predicted"/>
<evidence type="ECO:0008006" key="4">
    <source>
        <dbReference type="Google" id="ProtNLM"/>
    </source>
</evidence>
<organism evidence="2 3">
    <name type="scientific">Haloarcula saliterrae</name>
    <dbReference type="NCBI Taxonomy" id="2950534"/>
    <lineage>
        <taxon>Archaea</taxon>
        <taxon>Methanobacteriati</taxon>
        <taxon>Methanobacteriota</taxon>
        <taxon>Stenosarchaea group</taxon>
        <taxon>Halobacteria</taxon>
        <taxon>Halobacteriales</taxon>
        <taxon>Haloarculaceae</taxon>
        <taxon>Haloarcula</taxon>
    </lineage>
</organism>
<comment type="caution">
    <text evidence="2">The sequence shown here is derived from an EMBL/GenBank/DDBJ whole genome shotgun (WGS) entry which is preliminary data.</text>
</comment>
<name>A0ABU2FES7_9EURY</name>
<accession>A0ABU2FES7</accession>
<evidence type="ECO:0000256" key="1">
    <source>
        <dbReference type="SAM" id="MobiDB-lite"/>
    </source>
</evidence>
<feature type="region of interest" description="Disordered" evidence="1">
    <location>
        <begin position="20"/>
        <end position="39"/>
    </location>
</feature>
<evidence type="ECO:0000313" key="3">
    <source>
        <dbReference type="Proteomes" id="UP001259659"/>
    </source>
</evidence>
<keyword evidence="3" id="KW-1185">Reference proteome</keyword>
<dbReference type="Proteomes" id="UP001259659">
    <property type="component" value="Unassembled WGS sequence"/>
</dbReference>
<gene>
    <name evidence="2" type="ORF">NDI56_15220</name>
</gene>